<sequence length="314" mass="33896">MSEIDLARAVGFREDDHPVTWNKRDLLIYAVGIGAKHNDYSLVNELDQSWAPFPTYPVVLSFKGVEQDVVDFRKLLTGGKKAPGLPKFDPNRIVHASQSIEVLKPLPSVSGSGWKIQRRIVSVSENKSGIIVDQESVLVDGQGTAYAKLYSSSFNLGSKATGSNFSKRIAGAPQAKPIPKDRKPDWVVRDQTSPQQAIMYRLSGDYNALHIDPRIGQAAGFGGVILHGLSSFGFAARGILSAIGGNDPHTLKYFGLRFTSPVKPGDALETSVWEVGPGPNGTTEVTFETKNLSTGKVCLGAGIAYVKKAEKSKL</sequence>
<feature type="domain" description="Peroxisomal multifunctional enzyme type 2-like N-terminal" evidence="2">
    <location>
        <begin position="21"/>
        <end position="154"/>
    </location>
</feature>
<dbReference type="GO" id="GO:0004300">
    <property type="term" value="F:enoyl-CoA hydratase activity"/>
    <property type="evidence" value="ECO:0007669"/>
    <property type="project" value="TreeGrafter"/>
</dbReference>
<dbReference type="GO" id="GO:0006635">
    <property type="term" value="P:fatty acid beta-oxidation"/>
    <property type="evidence" value="ECO:0007669"/>
    <property type="project" value="TreeGrafter"/>
</dbReference>
<dbReference type="InParanoid" id="A0A401H5V7"/>
<evidence type="ECO:0000259" key="2">
    <source>
        <dbReference type="Pfam" id="PF22622"/>
    </source>
</evidence>
<dbReference type="GO" id="GO:0005777">
    <property type="term" value="C:peroxisome"/>
    <property type="evidence" value="ECO:0007669"/>
    <property type="project" value="TreeGrafter"/>
</dbReference>
<gene>
    <name evidence="3" type="ORF">SCP_1701430</name>
</gene>
<dbReference type="Proteomes" id="UP000287166">
    <property type="component" value="Unassembled WGS sequence"/>
</dbReference>
<organism evidence="3 4">
    <name type="scientific">Sparassis crispa</name>
    <dbReference type="NCBI Taxonomy" id="139825"/>
    <lineage>
        <taxon>Eukaryota</taxon>
        <taxon>Fungi</taxon>
        <taxon>Dikarya</taxon>
        <taxon>Basidiomycota</taxon>
        <taxon>Agaricomycotina</taxon>
        <taxon>Agaricomycetes</taxon>
        <taxon>Polyporales</taxon>
        <taxon>Sparassidaceae</taxon>
        <taxon>Sparassis</taxon>
    </lineage>
</organism>
<dbReference type="PANTHER" id="PTHR13078:SF57">
    <property type="entry name" value="DEHYDRATASE, PUTATIVE (AFU_ORTHOLOGUE AFUA_5G00640)-RELATED"/>
    <property type="match status" value="1"/>
</dbReference>
<feature type="domain" description="MaoC-like" evidence="1">
    <location>
        <begin position="181"/>
        <end position="294"/>
    </location>
</feature>
<dbReference type="Gene3D" id="3.10.129.10">
    <property type="entry name" value="Hotdog Thioesterase"/>
    <property type="match status" value="1"/>
</dbReference>
<keyword evidence="4" id="KW-1185">Reference proteome</keyword>
<dbReference type="AlphaFoldDB" id="A0A401H5V7"/>
<evidence type="ECO:0000313" key="4">
    <source>
        <dbReference type="Proteomes" id="UP000287166"/>
    </source>
</evidence>
<dbReference type="CDD" id="cd03448">
    <property type="entry name" value="HDE_HSD"/>
    <property type="match status" value="1"/>
</dbReference>
<dbReference type="PANTHER" id="PTHR13078">
    <property type="entry name" value="PEROXISOMAL MULTIFUNCTIONAL ENZYME TYPE 2-RELATED"/>
    <property type="match status" value="1"/>
</dbReference>
<dbReference type="GO" id="GO:0044594">
    <property type="term" value="F:17-beta-hydroxysteroid dehydrogenase (NAD+) activity"/>
    <property type="evidence" value="ECO:0007669"/>
    <property type="project" value="TreeGrafter"/>
</dbReference>
<dbReference type="SUPFAM" id="SSF54637">
    <property type="entry name" value="Thioesterase/thiol ester dehydrase-isomerase"/>
    <property type="match status" value="2"/>
</dbReference>
<dbReference type="InterPro" id="IPR002539">
    <property type="entry name" value="MaoC-like_dom"/>
</dbReference>
<evidence type="ECO:0000313" key="3">
    <source>
        <dbReference type="EMBL" id="GBE89818.1"/>
    </source>
</evidence>
<dbReference type="RefSeq" id="XP_027620731.1">
    <property type="nucleotide sequence ID" value="XM_027764930.1"/>
</dbReference>
<dbReference type="Pfam" id="PF22622">
    <property type="entry name" value="MFE-2_hydrat-2_N"/>
    <property type="match status" value="1"/>
</dbReference>
<dbReference type="InterPro" id="IPR054357">
    <property type="entry name" value="MFE-2_N"/>
</dbReference>
<comment type="caution">
    <text evidence="3">The sequence shown here is derived from an EMBL/GenBank/DDBJ whole genome shotgun (WGS) entry which is preliminary data.</text>
</comment>
<dbReference type="OrthoDB" id="60204at2759"/>
<accession>A0A401H5V7</accession>
<protein>
    <submittedName>
        <fullName evidence="3">Peroxisomal dehydratase</fullName>
    </submittedName>
</protein>
<dbReference type="STRING" id="139825.A0A401H5V7"/>
<dbReference type="EMBL" id="BFAD01000017">
    <property type="protein sequence ID" value="GBE89818.1"/>
    <property type="molecule type" value="Genomic_DNA"/>
</dbReference>
<evidence type="ECO:0000259" key="1">
    <source>
        <dbReference type="Pfam" id="PF01575"/>
    </source>
</evidence>
<reference evidence="3 4" key="1">
    <citation type="journal article" date="2018" name="Sci. Rep.">
        <title>Genome sequence of the cauliflower mushroom Sparassis crispa (Hanabiratake) and its association with beneficial usage.</title>
        <authorList>
            <person name="Kiyama R."/>
            <person name="Furutani Y."/>
            <person name="Kawaguchi K."/>
            <person name="Nakanishi T."/>
        </authorList>
    </citation>
    <scope>NUCLEOTIDE SEQUENCE [LARGE SCALE GENOMIC DNA]</scope>
</reference>
<dbReference type="GO" id="GO:0003857">
    <property type="term" value="F:(3S)-3-hydroxyacyl-CoA dehydrogenase (NAD+) activity"/>
    <property type="evidence" value="ECO:0007669"/>
    <property type="project" value="TreeGrafter"/>
</dbReference>
<dbReference type="Pfam" id="PF01575">
    <property type="entry name" value="MaoC_dehydratas"/>
    <property type="match status" value="1"/>
</dbReference>
<dbReference type="GeneID" id="38786735"/>
<dbReference type="InterPro" id="IPR029069">
    <property type="entry name" value="HotDog_dom_sf"/>
</dbReference>
<name>A0A401H5V7_9APHY</name>
<proteinExistence type="predicted"/>